<feature type="binding site" evidence="1">
    <location>
        <position position="228"/>
    </location>
    <ligand>
        <name>prenylated FMN</name>
        <dbReference type="ChEBI" id="CHEBI:87746"/>
    </ligand>
</feature>
<dbReference type="RefSeq" id="WP_316265258.1">
    <property type="nucleotide sequence ID" value="NZ_AP027742.1"/>
</dbReference>
<feature type="binding site" evidence="1">
    <location>
        <position position="169"/>
    </location>
    <ligand>
        <name>prenylated FMN</name>
        <dbReference type="ChEBI" id="CHEBI:87746"/>
    </ligand>
</feature>
<dbReference type="Pfam" id="PF20695">
    <property type="entry name" value="UbiD_N"/>
    <property type="match status" value="1"/>
</dbReference>
<protein>
    <recommendedName>
        <fullName evidence="1">Pyrrole-2-carboxylic acid decarboxylase</fullName>
        <shortName evidence="1">P2C decarboxylase</shortName>
        <ecNumber evidence="1">4.1.1.93</ecNumber>
    </recommendedName>
</protein>
<comment type="cofactor">
    <cofactor evidence="1">
        <name>Mn(2+)</name>
        <dbReference type="ChEBI" id="CHEBI:29035"/>
    </cofactor>
    <text evidence="1">Binds 1 Mn(2+) per subunit.</text>
</comment>
<feature type="domain" description="3-octaprenyl-4-hydroxybenzoate carboxy-lyase-like N-terminal" evidence="3">
    <location>
        <begin position="11"/>
        <end position="98"/>
    </location>
</feature>
<dbReference type="Pfam" id="PF20696">
    <property type="entry name" value="UbiD_C"/>
    <property type="match status" value="1"/>
</dbReference>
<keyword evidence="1" id="KW-0285">Flavoprotein</keyword>
<keyword evidence="1" id="KW-0479">Metal-binding</keyword>
<comment type="subunit">
    <text evidence="1">Homodimer.</text>
</comment>
<comment type="cofactor">
    <cofactor evidence="1">
        <name>K(+)</name>
        <dbReference type="ChEBI" id="CHEBI:29103"/>
    </cofactor>
    <text evidence="1">Binds 1 K(+) per subunit.</text>
</comment>
<name>A0ABM8I6Y7_9FIRM</name>
<dbReference type="HAMAP" id="MF_01983">
    <property type="entry name" value="UbiD_FDC"/>
    <property type="match status" value="1"/>
</dbReference>
<reference evidence="6" key="1">
    <citation type="journal article" date="2023" name="Int. J. Syst. Evol. Microbiol.">
        <title>Claveliimonas bilis gen. nov., sp. nov., deoxycholic acid-producing bacteria isolated from human faeces, and reclassification of Sellimonas monacensis Zenner et al. 2021 as Claveliimonas monacensis comb. nov.</title>
        <authorList>
            <person name="Hisatomi A."/>
            <person name="Kastawa N.W.E.P.G."/>
            <person name="Song I."/>
            <person name="Ohkuma M."/>
            <person name="Fukiya S."/>
            <person name="Sakamoto M."/>
        </authorList>
    </citation>
    <scope>NUCLEOTIDE SEQUENCE [LARGE SCALE GENOMIC DNA]</scope>
    <source>
        <strain evidence="6">12BBH14</strain>
    </source>
</reference>
<dbReference type="Pfam" id="PF01977">
    <property type="entry name" value="UbiD"/>
    <property type="match status" value="1"/>
</dbReference>
<comment type="function">
    <text evidence="1">Catalyzes the prenyl-FMN-dependent decarboxylation of pyrrole-2-carboxylate (P2C). Can also catalyze the carboxylation of pyrrole in the presence of elevated concentrations of CO(2) or bicarbonate.</text>
</comment>
<keyword evidence="6" id="KW-1185">Reference proteome</keyword>
<dbReference type="InterPro" id="IPR049383">
    <property type="entry name" value="UbiD-like_N"/>
</dbReference>
<feature type="binding site" evidence="1">
    <location>
        <position position="165"/>
    </location>
    <ligand>
        <name>K(+)</name>
        <dbReference type="ChEBI" id="CHEBI:29103"/>
    </ligand>
</feature>
<comment type="similarity">
    <text evidence="1">Belongs to the UbiD family. UbiD-like/FDC subfamily.</text>
</comment>
<dbReference type="SUPFAM" id="SSF50475">
    <property type="entry name" value="FMN-binding split barrel"/>
    <property type="match status" value="1"/>
</dbReference>
<keyword evidence="1" id="KW-0456">Lyase</keyword>
<feature type="binding site" evidence="1">
    <location>
        <position position="228"/>
    </location>
    <ligand>
        <name>K(+)</name>
        <dbReference type="ChEBI" id="CHEBI:29103"/>
    </ligand>
</feature>
<dbReference type="Gene3D" id="3.40.1670.10">
    <property type="entry name" value="UbiD C-terminal domain-like"/>
    <property type="match status" value="1"/>
</dbReference>
<keyword evidence="1" id="KW-0058">Aromatic hydrocarbons catabolism</keyword>
<keyword evidence="1" id="KW-0630">Potassium</keyword>
<dbReference type="SUPFAM" id="SSF143968">
    <property type="entry name" value="UbiD C-terminal domain-like"/>
    <property type="match status" value="1"/>
</dbReference>
<feature type="binding site" evidence="1">
    <location>
        <position position="186"/>
    </location>
    <ligand>
        <name>prenylated FMN</name>
        <dbReference type="ChEBI" id="CHEBI:87746"/>
    </ligand>
</feature>
<feature type="active site" description="Proton donor" evidence="1">
    <location>
        <position position="277"/>
    </location>
</feature>
<dbReference type="InterPro" id="IPR048304">
    <property type="entry name" value="UbiD_Rift_dom"/>
</dbReference>
<proteinExistence type="inferred from homology"/>
<dbReference type="PANTHER" id="PTHR30108:SF17">
    <property type="entry name" value="FERULIC ACID DECARBOXYLASE 1"/>
    <property type="match status" value="1"/>
</dbReference>
<comment type="cofactor">
    <cofactor evidence="1">
        <name>prenylated FMN</name>
        <dbReference type="ChEBI" id="CHEBI:87746"/>
    </cofactor>
    <text evidence="1">Binds 1 prenylated FMN per subunit.</text>
</comment>
<dbReference type="EMBL" id="AP027742">
    <property type="protein sequence ID" value="BDZ78223.1"/>
    <property type="molecule type" value="Genomic_DNA"/>
</dbReference>
<dbReference type="PANTHER" id="PTHR30108">
    <property type="entry name" value="3-OCTAPRENYL-4-HYDROXYBENZOATE CARBOXY-LYASE-RELATED"/>
    <property type="match status" value="1"/>
</dbReference>
<dbReference type="EC" id="4.1.1.93" evidence="1"/>
<comment type="catalytic activity">
    <reaction evidence="1">
        <text>pyrrole-2-carboxylate + H2O = 1H-pyrrole + hydrogencarbonate</text>
        <dbReference type="Rhea" id="RHEA:31379"/>
        <dbReference type="ChEBI" id="CHEBI:15377"/>
        <dbReference type="ChEBI" id="CHEBI:17544"/>
        <dbReference type="ChEBI" id="CHEBI:19203"/>
        <dbReference type="ChEBI" id="CHEBI:27660"/>
        <dbReference type="EC" id="4.1.1.93"/>
    </reaction>
</comment>
<dbReference type="Gene3D" id="1.20.5.4570">
    <property type="match status" value="1"/>
</dbReference>
<sequence length="489" mass="54359">MKPIKSFREYVEKLEESGEIVKISKEVDWNLEMGAITRRAYDLPAPAPLFENVKGCQKGFRVLGAPVGLSPDKEHPFKRVALSLGLPVDTPAPKLVEEWSKVPDVTPIPPRTVEDGPCKQNKLFGEEIDLTRLPIPWIHYGDGGRYINTYGIFVARTPDGSWVNWAISRAMLDGPQTIAGVVIPTQDFGKIYAQWKEIGEEMPFALCLGVDPAIAMIAGYPLPSGMSEGEMMGGWYGEPVDVVKCETNDLLVPASTEIVIEGFASLDELVPEGPMGEYGGYVWTGRGKEVPCFKVTAMTYRDDPIMPLCVAGVPTEENHTNWGISIAASIQNVLSKQDFPIRECFIPMESAAHWFVVSVDKNRDTKDDQKLAEDIGKAVFASKGGSYVPKVIVVDDDVDPSNLSQLVWAIATRHHPDTRVTIPNQYIFPLVAYLSAKEKADAVSTRVIYNCLTPFHSWPEETRPVEASFRGYPEELQKKVMDEWKEYGF</sequence>
<evidence type="ECO:0000313" key="5">
    <source>
        <dbReference type="EMBL" id="BDZ78223.1"/>
    </source>
</evidence>
<feature type="domain" description="3-octaprenyl-4-hydroxybenzoate carboxy-lyase-like C-terminal" evidence="4">
    <location>
        <begin position="320"/>
        <end position="451"/>
    </location>
</feature>
<dbReference type="InterPro" id="IPR032903">
    <property type="entry name" value="FDC-like"/>
</dbReference>
<dbReference type="Proteomes" id="UP001305815">
    <property type="component" value="Chromosome"/>
</dbReference>
<keyword evidence="1" id="KW-0288">FMN</keyword>
<feature type="domain" description="3-octaprenyl-4-hydroxybenzoate carboxy-lyase-like Rift-related" evidence="2">
    <location>
        <begin position="113"/>
        <end position="313"/>
    </location>
</feature>
<evidence type="ECO:0000259" key="3">
    <source>
        <dbReference type="Pfam" id="PF20695"/>
    </source>
</evidence>
<evidence type="ECO:0000259" key="4">
    <source>
        <dbReference type="Pfam" id="PF20696"/>
    </source>
</evidence>
<keyword evidence="1" id="KW-0464">Manganese</keyword>
<feature type="binding site" evidence="1">
    <location>
        <position position="228"/>
    </location>
    <ligand>
        <name>Mn(2+)</name>
        <dbReference type="ChEBI" id="CHEBI:29035"/>
    </ligand>
</feature>
<gene>
    <name evidence="5" type="primary">hudA</name>
    <name evidence="5" type="ORF">Lac1_24060</name>
</gene>
<comment type="caution">
    <text evidence="1">Lacks conserved residue(s) required for the propagation of feature annotation.</text>
</comment>
<evidence type="ECO:0000259" key="2">
    <source>
        <dbReference type="Pfam" id="PF01977"/>
    </source>
</evidence>
<feature type="binding site" evidence="1">
    <location>
        <position position="218"/>
    </location>
    <ligand>
        <name>K(+)</name>
        <dbReference type="ChEBI" id="CHEBI:29103"/>
    </ligand>
</feature>
<dbReference type="InterPro" id="IPR002830">
    <property type="entry name" value="UbiD"/>
</dbReference>
<dbReference type="NCBIfam" id="TIGR00148">
    <property type="entry name" value="UbiD family decarboxylase"/>
    <property type="match status" value="1"/>
</dbReference>
<keyword evidence="1" id="KW-0210">Decarboxylase</keyword>
<organism evidence="5 6">
    <name type="scientific">Claveliimonas bilis</name>
    <dbReference type="NCBI Taxonomy" id="3028070"/>
    <lineage>
        <taxon>Bacteria</taxon>
        <taxon>Bacillati</taxon>
        <taxon>Bacillota</taxon>
        <taxon>Clostridia</taxon>
        <taxon>Lachnospirales</taxon>
        <taxon>Lachnospiraceae</taxon>
        <taxon>Claveliimonas</taxon>
    </lineage>
</organism>
<evidence type="ECO:0000256" key="1">
    <source>
        <dbReference type="HAMAP-Rule" id="MF_01983"/>
    </source>
</evidence>
<evidence type="ECO:0000313" key="6">
    <source>
        <dbReference type="Proteomes" id="UP001305815"/>
    </source>
</evidence>
<dbReference type="InterPro" id="IPR049381">
    <property type="entry name" value="UbiD-like_C"/>
</dbReference>
<accession>A0ABM8I6Y7</accession>
<comment type="catalytic activity">
    <reaction evidence="1">
        <text>pyrrole-2-carboxylate + H(+) = 1H-pyrrole + CO2</text>
        <dbReference type="Rhea" id="RHEA:31375"/>
        <dbReference type="ChEBI" id="CHEBI:15378"/>
        <dbReference type="ChEBI" id="CHEBI:16526"/>
        <dbReference type="ChEBI" id="CHEBI:19203"/>
        <dbReference type="ChEBI" id="CHEBI:27660"/>
        <dbReference type="EC" id="4.1.1.93"/>
    </reaction>
</comment>